<proteinExistence type="predicted"/>
<dbReference type="AlphaFoldDB" id="X0CZ81"/>
<evidence type="ECO:0000313" key="2">
    <source>
        <dbReference type="Proteomes" id="UP000030663"/>
    </source>
</evidence>
<accession>X0CZ81</accession>
<protein>
    <submittedName>
        <fullName evidence="1">Uncharacterized protein</fullName>
    </submittedName>
</protein>
<sequence>MLLGLRSRQSDNAAIANAFHSLFTDEELIFRGVKYDQSSKRIEELRRFQELMEAVKKQHDDNPLAVTTRLMEGLGLSTNEMSTNSTKTRIYVGPFGDE</sequence>
<keyword evidence="2" id="KW-1185">Reference proteome</keyword>
<name>X0CZ81_FUSOX</name>
<dbReference type="EMBL" id="JH658363">
    <property type="protein sequence ID" value="EXK99471.1"/>
    <property type="molecule type" value="Genomic_DNA"/>
</dbReference>
<organism evidence="1 2">
    <name type="scientific">Fusarium oxysporum f. sp. raphani 54005</name>
    <dbReference type="NCBI Taxonomy" id="1089458"/>
    <lineage>
        <taxon>Eukaryota</taxon>
        <taxon>Fungi</taxon>
        <taxon>Dikarya</taxon>
        <taxon>Ascomycota</taxon>
        <taxon>Pezizomycotina</taxon>
        <taxon>Sordariomycetes</taxon>
        <taxon>Hypocreomycetidae</taxon>
        <taxon>Hypocreales</taxon>
        <taxon>Nectriaceae</taxon>
        <taxon>Fusarium</taxon>
        <taxon>Fusarium oxysporum species complex</taxon>
    </lineage>
</organism>
<dbReference type="Proteomes" id="UP000030663">
    <property type="component" value="Unassembled WGS sequence"/>
</dbReference>
<evidence type="ECO:0000313" key="1">
    <source>
        <dbReference type="EMBL" id="EXK99471.1"/>
    </source>
</evidence>
<dbReference type="HOGENOM" id="CLU_2333699_0_0_1"/>
<gene>
    <name evidence="1" type="ORF">FOQG_01994</name>
</gene>
<dbReference type="OrthoDB" id="4152607at2759"/>
<reference evidence="1 2" key="1">
    <citation type="submission" date="2011-11" db="EMBL/GenBank/DDBJ databases">
        <title>The Genome Sequence of Fusarium oxysporum PHW815.</title>
        <authorList>
            <consortium name="The Broad Institute Genome Sequencing Platform"/>
            <person name="Ma L.-J."/>
            <person name="Gale L.R."/>
            <person name="Schwartz D.C."/>
            <person name="Zhou S."/>
            <person name="Corby-Kistler H."/>
            <person name="Young S.K."/>
            <person name="Zeng Q."/>
            <person name="Gargeya S."/>
            <person name="Fitzgerald M."/>
            <person name="Haas B."/>
            <person name="Abouelleil A."/>
            <person name="Alvarado L."/>
            <person name="Arachchi H.M."/>
            <person name="Berlin A."/>
            <person name="Brown A."/>
            <person name="Chapman S.B."/>
            <person name="Chen Z."/>
            <person name="Dunbar C."/>
            <person name="Freedman E."/>
            <person name="Gearin G."/>
            <person name="Goldberg J."/>
            <person name="Griggs A."/>
            <person name="Gujja S."/>
            <person name="Heiman D."/>
            <person name="Howarth C."/>
            <person name="Larson L."/>
            <person name="Lui A."/>
            <person name="MacDonald P.J.P."/>
            <person name="Montmayeur A."/>
            <person name="Murphy C."/>
            <person name="Neiman D."/>
            <person name="Pearson M."/>
            <person name="Priest M."/>
            <person name="Roberts A."/>
            <person name="Saif S."/>
            <person name="Shea T."/>
            <person name="Shenoy N."/>
            <person name="Sisk P."/>
            <person name="Stolte C."/>
            <person name="Sykes S."/>
            <person name="Wortman J."/>
            <person name="Nusbaum C."/>
            <person name="Birren B."/>
        </authorList>
    </citation>
    <scope>NUCLEOTIDE SEQUENCE [LARGE SCALE GENOMIC DNA]</scope>
    <source>
        <strain evidence="1 2">54005</strain>
    </source>
</reference>